<reference evidence="3" key="1">
    <citation type="submission" date="2022-12" db="EMBL/GenBank/DDBJ databases">
        <title>Chromosome-Level Genome Assembly of Japanese Cedar (Cryptomeriajaponica D. Don).</title>
        <authorList>
            <person name="Fujino T."/>
            <person name="Yamaguchi K."/>
            <person name="Yokoyama T."/>
            <person name="Hamanaka T."/>
            <person name="Harazono Y."/>
            <person name="Kamada H."/>
            <person name="Kobayashi W."/>
            <person name="Ujino-Ihara T."/>
            <person name="Uchiyama K."/>
            <person name="Matsumoto A."/>
            <person name="Izuno A."/>
            <person name="Tsumura Y."/>
            <person name="Toyoda A."/>
            <person name="Shigenobu S."/>
            <person name="Moriguchi Y."/>
            <person name="Ueno S."/>
            <person name="Kasahara M."/>
        </authorList>
    </citation>
    <scope>NUCLEOTIDE SEQUENCE</scope>
</reference>
<evidence type="ECO:0000313" key="3">
    <source>
        <dbReference type="EMBL" id="GLJ58958.1"/>
    </source>
</evidence>
<feature type="compositionally biased region" description="Basic and acidic residues" evidence="1">
    <location>
        <begin position="23"/>
        <end position="32"/>
    </location>
</feature>
<organism evidence="3 4">
    <name type="scientific">Cryptomeria japonica</name>
    <name type="common">Japanese cedar</name>
    <name type="synonym">Cupressus japonica</name>
    <dbReference type="NCBI Taxonomy" id="3369"/>
    <lineage>
        <taxon>Eukaryota</taxon>
        <taxon>Viridiplantae</taxon>
        <taxon>Streptophyta</taxon>
        <taxon>Embryophyta</taxon>
        <taxon>Tracheophyta</taxon>
        <taxon>Spermatophyta</taxon>
        <taxon>Pinopsida</taxon>
        <taxon>Pinidae</taxon>
        <taxon>Conifers II</taxon>
        <taxon>Cupressales</taxon>
        <taxon>Cupressaceae</taxon>
        <taxon>Cryptomeria</taxon>
    </lineage>
</organism>
<dbReference type="EMBL" id="BSEH01000631">
    <property type="protein sequence ID" value="GLJ58958.1"/>
    <property type="molecule type" value="Genomic_DNA"/>
</dbReference>
<gene>
    <name evidence="3" type="ORF">SUGI_1486210</name>
</gene>
<keyword evidence="2" id="KW-1133">Transmembrane helix</keyword>
<evidence type="ECO:0000313" key="4">
    <source>
        <dbReference type="Proteomes" id="UP001234787"/>
    </source>
</evidence>
<dbReference type="AlphaFoldDB" id="A0AAD3RRR7"/>
<evidence type="ECO:0000256" key="1">
    <source>
        <dbReference type="SAM" id="MobiDB-lite"/>
    </source>
</evidence>
<comment type="caution">
    <text evidence="3">The sequence shown here is derived from an EMBL/GenBank/DDBJ whole genome shotgun (WGS) entry which is preliminary data.</text>
</comment>
<feature type="region of interest" description="Disordered" evidence="1">
    <location>
        <begin position="23"/>
        <end position="59"/>
    </location>
</feature>
<accession>A0AAD3RRR7</accession>
<proteinExistence type="predicted"/>
<feature type="transmembrane region" description="Helical" evidence="2">
    <location>
        <begin position="62"/>
        <end position="82"/>
    </location>
</feature>
<keyword evidence="4" id="KW-1185">Reference proteome</keyword>
<keyword evidence="2" id="KW-0472">Membrane</keyword>
<keyword evidence="2" id="KW-0812">Transmembrane</keyword>
<sequence>MEGKGWWVVGALSICQGKESWAPDHEQREGVESRGYGSLARSRRSAETGTESRPSGSAKPAALVYDVVTGSAACFVAFFATYGRGWEQFRFFPLYLCFLLSCSEKFGIGGAASGSVTKLLLPFYLLLLLLLALTQMLA</sequence>
<name>A0AAD3RRR7_CRYJA</name>
<protein>
    <submittedName>
        <fullName evidence="3">Uncharacterized protein</fullName>
    </submittedName>
</protein>
<feature type="transmembrane region" description="Helical" evidence="2">
    <location>
        <begin position="119"/>
        <end position="137"/>
    </location>
</feature>
<dbReference type="Proteomes" id="UP001234787">
    <property type="component" value="Unassembled WGS sequence"/>
</dbReference>
<evidence type="ECO:0000256" key="2">
    <source>
        <dbReference type="SAM" id="Phobius"/>
    </source>
</evidence>